<name>A0A8K0QWN9_9PLEO</name>
<dbReference type="SUPFAM" id="SSF56112">
    <property type="entry name" value="Protein kinase-like (PK-like)"/>
    <property type="match status" value="1"/>
</dbReference>
<organism evidence="1 2">
    <name type="scientific">Paraphoma chrysanthemicola</name>
    <dbReference type="NCBI Taxonomy" id="798071"/>
    <lineage>
        <taxon>Eukaryota</taxon>
        <taxon>Fungi</taxon>
        <taxon>Dikarya</taxon>
        <taxon>Ascomycota</taxon>
        <taxon>Pezizomycotina</taxon>
        <taxon>Dothideomycetes</taxon>
        <taxon>Pleosporomycetidae</taxon>
        <taxon>Pleosporales</taxon>
        <taxon>Pleosporineae</taxon>
        <taxon>Phaeosphaeriaceae</taxon>
        <taxon>Paraphoma</taxon>
    </lineage>
</organism>
<dbReference type="PANTHER" id="PTHR37542:SF3">
    <property type="entry name" value="PRION-INHIBITION AND PROPAGATION HELO DOMAIN-CONTAINING PROTEIN"/>
    <property type="match status" value="1"/>
</dbReference>
<dbReference type="OrthoDB" id="1911848at2759"/>
<protein>
    <recommendedName>
        <fullName evidence="3">Protein kinase domain-containing protein</fullName>
    </recommendedName>
</protein>
<evidence type="ECO:0008006" key="3">
    <source>
        <dbReference type="Google" id="ProtNLM"/>
    </source>
</evidence>
<dbReference type="InterPro" id="IPR011009">
    <property type="entry name" value="Kinase-like_dom_sf"/>
</dbReference>
<evidence type="ECO:0000313" key="2">
    <source>
        <dbReference type="Proteomes" id="UP000813461"/>
    </source>
</evidence>
<dbReference type="EMBL" id="JAGMVJ010000020">
    <property type="protein sequence ID" value="KAH7075107.1"/>
    <property type="molecule type" value="Genomic_DNA"/>
</dbReference>
<evidence type="ECO:0000313" key="1">
    <source>
        <dbReference type="EMBL" id="KAH7075107.1"/>
    </source>
</evidence>
<sequence>MDQIDGNFEVTNLICATLLFIHEVTKDSLRSTSLSRNFTSTHTFLETFSELCFSDVTGILRDSRVPHILLVDIQRSLHALNKSLAAHREAWRYVGVASEVKRQETIKKSSTISADVNGQKKKWRDEMKQRSQIWKERASRSANSALFEQEEMEFLINACNKWVNRLRHTLQIVLLVAGEVSPHFPTYEQSSHLGIEHMLERQRRLGLRPSDSYLPLEGQLRKSIGSAQQATGLMKTVYSRHGDEIDVMIELRPYSDTPAGAIRQLTWYLSSSIPLAEQSATPEPQDGYEQLTLQCLGYIDDPSNARSLVLYRSPKSHPWASSPPFLHDTIKKGWNTKPSLGHRYQSARTLAATVLDIHTSGSLHSNITSRSVVMLPRRFNDPEPSPYLIGWGVEPPQSDSPLPLEPNLYRHMSQFGRGSQLLTTEQDIYSLGVVLLEIGLWTTMSTVFAKLLESTPRFGTKEEKGIFKKVNRVILDLAYSVDLRREMGEKYAAAVKKCLEWEQDDAVESMLEFRKQVVDVLDVGCKI</sequence>
<gene>
    <name evidence="1" type="ORF">FB567DRAFT_504610</name>
</gene>
<reference evidence="1" key="1">
    <citation type="journal article" date="2021" name="Nat. Commun.">
        <title>Genetic determinants of endophytism in the Arabidopsis root mycobiome.</title>
        <authorList>
            <person name="Mesny F."/>
            <person name="Miyauchi S."/>
            <person name="Thiergart T."/>
            <person name="Pickel B."/>
            <person name="Atanasova L."/>
            <person name="Karlsson M."/>
            <person name="Huettel B."/>
            <person name="Barry K.W."/>
            <person name="Haridas S."/>
            <person name="Chen C."/>
            <person name="Bauer D."/>
            <person name="Andreopoulos W."/>
            <person name="Pangilinan J."/>
            <person name="LaButti K."/>
            <person name="Riley R."/>
            <person name="Lipzen A."/>
            <person name="Clum A."/>
            <person name="Drula E."/>
            <person name="Henrissat B."/>
            <person name="Kohler A."/>
            <person name="Grigoriev I.V."/>
            <person name="Martin F.M."/>
            <person name="Hacquard S."/>
        </authorList>
    </citation>
    <scope>NUCLEOTIDE SEQUENCE</scope>
    <source>
        <strain evidence="1">MPI-SDFR-AT-0120</strain>
    </source>
</reference>
<keyword evidence="2" id="KW-1185">Reference proteome</keyword>
<accession>A0A8K0QWN9</accession>
<dbReference type="Gene3D" id="1.10.510.10">
    <property type="entry name" value="Transferase(Phosphotransferase) domain 1"/>
    <property type="match status" value="1"/>
</dbReference>
<proteinExistence type="predicted"/>
<dbReference type="Proteomes" id="UP000813461">
    <property type="component" value="Unassembled WGS sequence"/>
</dbReference>
<dbReference type="PANTHER" id="PTHR37542">
    <property type="entry name" value="HELO DOMAIN-CONTAINING PROTEIN-RELATED"/>
    <property type="match status" value="1"/>
</dbReference>
<comment type="caution">
    <text evidence="1">The sequence shown here is derived from an EMBL/GenBank/DDBJ whole genome shotgun (WGS) entry which is preliminary data.</text>
</comment>
<dbReference type="AlphaFoldDB" id="A0A8K0QWN9"/>